<evidence type="ECO:0000256" key="7">
    <source>
        <dbReference type="PROSITE-ProRule" id="PRU00146"/>
    </source>
</evidence>
<evidence type="ECO:0000256" key="5">
    <source>
        <dbReference type="ARBA" id="ARBA00022833"/>
    </source>
</evidence>
<sequence>MQEHLQKEYGISISYGTVVQLCAVRNKRRISAQRYQGVAAITCRRARKGFDVKFNPDSPCYKEGCIHPVCKNGKPANDSLWFPGGPSIQYLPFPVPDPKRPWGAKECDKCTVDTPDSWCICGGPECGDMIACEHKDCPIEWFHFQCVGLSTAPSGEWICAQCKVAAMENSPQ</sequence>
<proteinExistence type="inferred from homology"/>
<accession>A0ABN8PA75</accession>
<protein>
    <recommendedName>
        <fullName evidence="8">PHD-type domain-containing protein</fullName>
    </recommendedName>
</protein>
<dbReference type="SMART" id="SM00249">
    <property type="entry name" value="PHD"/>
    <property type="match status" value="1"/>
</dbReference>
<organism evidence="9 10">
    <name type="scientific">Porites lobata</name>
    <dbReference type="NCBI Taxonomy" id="104759"/>
    <lineage>
        <taxon>Eukaryota</taxon>
        <taxon>Metazoa</taxon>
        <taxon>Cnidaria</taxon>
        <taxon>Anthozoa</taxon>
        <taxon>Hexacorallia</taxon>
        <taxon>Scleractinia</taxon>
        <taxon>Fungiina</taxon>
        <taxon>Poritidae</taxon>
        <taxon>Porites</taxon>
    </lineage>
</organism>
<comment type="caution">
    <text evidence="9">The sequence shown here is derived from an EMBL/GenBank/DDBJ whole genome shotgun (WGS) entry which is preliminary data.</text>
</comment>
<evidence type="ECO:0000256" key="3">
    <source>
        <dbReference type="ARBA" id="ARBA00022723"/>
    </source>
</evidence>
<evidence type="ECO:0000256" key="1">
    <source>
        <dbReference type="ARBA" id="ARBA00004123"/>
    </source>
</evidence>
<keyword evidence="5" id="KW-0862">Zinc</keyword>
<dbReference type="InterPro" id="IPR011011">
    <property type="entry name" value="Znf_FYVE_PHD"/>
</dbReference>
<evidence type="ECO:0000313" key="10">
    <source>
        <dbReference type="Proteomes" id="UP001159405"/>
    </source>
</evidence>
<keyword evidence="3" id="KW-0479">Metal-binding</keyword>
<keyword evidence="6" id="KW-0539">Nucleus</keyword>
<dbReference type="InterPro" id="IPR019786">
    <property type="entry name" value="Zinc_finger_PHD-type_CS"/>
</dbReference>
<dbReference type="PROSITE" id="PS50016">
    <property type="entry name" value="ZF_PHD_2"/>
    <property type="match status" value="1"/>
</dbReference>
<dbReference type="Gene3D" id="3.30.40.10">
    <property type="entry name" value="Zinc/RING finger domain, C3HC4 (zinc finger)"/>
    <property type="match status" value="1"/>
</dbReference>
<dbReference type="InterPro" id="IPR013083">
    <property type="entry name" value="Znf_RING/FYVE/PHD"/>
</dbReference>
<dbReference type="InterPro" id="IPR001965">
    <property type="entry name" value="Znf_PHD"/>
</dbReference>
<dbReference type="PANTHER" id="PTHR10333">
    <property type="entry name" value="INHIBITOR OF GROWTH PROTEIN"/>
    <property type="match status" value="1"/>
</dbReference>
<comment type="similarity">
    <text evidence="2">Belongs to the ING family.</text>
</comment>
<evidence type="ECO:0000256" key="4">
    <source>
        <dbReference type="ARBA" id="ARBA00022771"/>
    </source>
</evidence>
<name>A0ABN8PA75_9CNID</name>
<feature type="domain" description="PHD-type" evidence="8">
    <location>
        <begin position="104"/>
        <end position="165"/>
    </location>
</feature>
<keyword evidence="10" id="KW-1185">Reference proteome</keyword>
<dbReference type="SUPFAM" id="SSF57903">
    <property type="entry name" value="FYVE/PHD zinc finger"/>
    <property type="match status" value="1"/>
</dbReference>
<comment type="subcellular location">
    <subcellularLocation>
        <location evidence="1">Nucleus</location>
    </subcellularLocation>
</comment>
<keyword evidence="4 7" id="KW-0863">Zinc-finger</keyword>
<reference evidence="9 10" key="1">
    <citation type="submission" date="2022-05" db="EMBL/GenBank/DDBJ databases">
        <authorList>
            <consortium name="Genoscope - CEA"/>
            <person name="William W."/>
        </authorList>
    </citation>
    <scope>NUCLEOTIDE SEQUENCE [LARGE SCALE GENOMIC DNA]</scope>
</reference>
<evidence type="ECO:0000256" key="2">
    <source>
        <dbReference type="ARBA" id="ARBA00010210"/>
    </source>
</evidence>
<dbReference type="InterPro" id="IPR028651">
    <property type="entry name" value="ING_fam"/>
</dbReference>
<gene>
    <name evidence="9" type="ORF">PLOB_00040723</name>
</gene>
<evidence type="ECO:0000256" key="6">
    <source>
        <dbReference type="ARBA" id="ARBA00023242"/>
    </source>
</evidence>
<dbReference type="EMBL" id="CALNXK010000063">
    <property type="protein sequence ID" value="CAH3139624.1"/>
    <property type="molecule type" value="Genomic_DNA"/>
</dbReference>
<evidence type="ECO:0000259" key="8">
    <source>
        <dbReference type="PROSITE" id="PS50016"/>
    </source>
</evidence>
<dbReference type="InterPro" id="IPR019787">
    <property type="entry name" value="Znf_PHD-finger"/>
</dbReference>
<dbReference type="PROSITE" id="PS01359">
    <property type="entry name" value="ZF_PHD_1"/>
    <property type="match status" value="1"/>
</dbReference>
<evidence type="ECO:0000313" key="9">
    <source>
        <dbReference type="EMBL" id="CAH3139624.1"/>
    </source>
</evidence>
<dbReference type="Proteomes" id="UP001159405">
    <property type="component" value="Unassembled WGS sequence"/>
</dbReference>